<organism evidence="1 2">
    <name type="scientific">Rapidithrix thailandica</name>
    <dbReference type="NCBI Taxonomy" id="413964"/>
    <lineage>
        <taxon>Bacteria</taxon>
        <taxon>Pseudomonadati</taxon>
        <taxon>Bacteroidota</taxon>
        <taxon>Cytophagia</taxon>
        <taxon>Cytophagales</taxon>
        <taxon>Flammeovirgaceae</taxon>
        <taxon>Rapidithrix</taxon>
    </lineage>
</organism>
<dbReference type="EMBL" id="JBDKWZ010000006">
    <property type="protein sequence ID" value="MEN7548758.1"/>
    <property type="molecule type" value="Genomic_DNA"/>
</dbReference>
<sequence length="133" mass="15960">MLLLHEVLPHVHHQHDHIVEATESFRHDNHHIDHHHHSDENNQEPEQDTFFDFLVKNHSHTKHTHQYTQATIKQLKSLKQLDYKVFGINDIWVWVLKARQTDEGLHRYVLFKNILPDNPYLYFHPHRGPPSLG</sequence>
<dbReference type="AlphaFoldDB" id="A0AAW9S8L1"/>
<keyword evidence="2" id="KW-1185">Reference proteome</keyword>
<proteinExistence type="predicted"/>
<gene>
    <name evidence="1" type="ORF">AAG747_12630</name>
</gene>
<dbReference type="RefSeq" id="WP_346821535.1">
    <property type="nucleotide sequence ID" value="NZ_JBDKWZ010000006.1"/>
</dbReference>
<evidence type="ECO:0000313" key="1">
    <source>
        <dbReference type="EMBL" id="MEN7548758.1"/>
    </source>
</evidence>
<dbReference type="Proteomes" id="UP001403385">
    <property type="component" value="Unassembled WGS sequence"/>
</dbReference>
<comment type="caution">
    <text evidence="1">The sequence shown here is derived from an EMBL/GenBank/DDBJ whole genome shotgun (WGS) entry which is preliminary data.</text>
</comment>
<accession>A0AAW9S8L1</accession>
<protein>
    <submittedName>
        <fullName evidence="1">Uncharacterized protein</fullName>
    </submittedName>
</protein>
<reference evidence="1 2" key="1">
    <citation type="submission" date="2024-04" db="EMBL/GenBank/DDBJ databases">
        <title>Novel genus in family Flammeovirgaceae.</title>
        <authorList>
            <person name="Nguyen T.H."/>
            <person name="Vuong T.Q."/>
            <person name="Le H."/>
            <person name="Kim S.-G."/>
        </authorList>
    </citation>
    <scope>NUCLEOTIDE SEQUENCE [LARGE SCALE GENOMIC DNA]</scope>
    <source>
        <strain evidence="1 2">JCM 23209</strain>
    </source>
</reference>
<name>A0AAW9S8L1_9BACT</name>
<evidence type="ECO:0000313" key="2">
    <source>
        <dbReference type="Proteomes" id="UP001403385"/>
    </source>
</evidence>